<keyword evidence="3 6" id="KW-0597">Phosphoprotein</keyword>
<dbReference type="PANTHER" id="PTHR43047">
    <property type="entry name" value="TWO-COMPONENT HISTIDINE PROTEIN KINASE"/>
    <property type="match status" value="1"/>
</dbReference>
<feature type="transmembrane region" description="Helical" evidence="8">
    <location>
        <begin position="59"/>
        <end position="84"/>
    </location>
</feature>
<dbReference type="GO" id="GO:0009927">
    <property type="term" value="F:histidine phosphotransfer kinase activity"/>
    <property type="evidence" value="ECO:0007669"/>
    <property type="project" value="TreeGrafter"/>
</dbReference>
<gene>
    <name evidence="11" type="ORF">EJ08DRAFT_321197</name>
</gene>
<dbReference type="PRINTS" id="PR00344">
    <property type="entry name" value="BCTRLSENSOR"/>
</dbReference>
<dbReference type="SUPFAM" id="SSF52172">
    <property type="entry name" value="CheY-like"/>
    <property type="match status" value="1"/>
</dbReference>
<dbReference type="InterPro" id="IPR004358">
    <property type="entry name" value="Sig_transdc_His_kin-like_C"/>
</dbReference>
<dbReference type="GO" id="GO:0005886">
    <property type="term" value="C:plasma membrane"/>
    <property type="evidence" value="ECO:0007669"/>
    <property type="project" value="TreeGrafter"/>
</dbReference>
<dbReference type="EMBL" id="MU007054">
    <property type="protein sequence ID" value="KAF2428602.1"/>
    <property type="molecule type" value="Genomic_DNA"/>
</dbReference>
<keyword evidence="5" id="KW-0418">Kinase</keyword>
<dbReference type="PROSITE" id="PS50109">
    <property type="entry name" value="HIS_KIN"/>
    <property type="match status" value="1"/>
</dbReference>
<dbReference type="PANTHER" id="PTHR43047:SF66">
    <property type="entry name" value="HISKA"/>
    <property type="match status" value="1"/>
</dbReference>
<feature type="transmembrane region" description="Helical" evidence="8">
    <location>
        <begin position="28"/>
        <end position="47"/>
    </location>
</feature>
<dbReference type="CDD" id="cd17546">
    <property type="entry name" value="REC_hyHK_CKI1_RcsC-like"/>
    <property type="match status" value="1"/>
</dbReference>
<evidence type="ECO:0000256" key="2">
    <source>
        <dbReference type="ARBA" id="ARBA00012438"/>
    </source>
</evidence>
<dbReference type="InterPro" id="IPR011006">
    <property type="entry name" value="CheY-like_superfamily"/>
</dbReference>
<feature type="modified residue" description="4-aspartylphosphate" evidence="6">
    <location>
        <position position="900"/>
    </location>
</feature>
<evidence type="ECO:0000256" key="5">
    <source>
        <dbReference type="ARBA" id="ARBA00022777"/>
    </source>
</evidence>
<protein>
    <recommendedName>
        <fullName evidence="2">histidine kinase</fullName>
        <ecNumber evidence="2">2.7.13.3</ecNumber>
    </recommendedName>
</protein>
<evidence type="ECO:0000256" key="4">
    <source>
        <dbReference type="ARBA" id="ARBA00022679"/>
    </source>
</evidence>
<dbReference type="SMART" id="SM00448">
    <property type="entry name" value="REC"/>
    <property type="match status" value="1"/>
</dbReference>
<feature type="transmembrane region" description="Helical" evidence="8">
    <location>
        <begin position="96"/>
        <end position="119"/>
    </location>
</feature>
<dbReference type="OrthoDB" id="60033at2759"/>
<dbReference type="InterPro" id="IPR003661">
    <property type="entry name" value="HisK_dim/P_dom"/>
</dbReference>
<dbReference type="InterPro" id="IPR036890">
    <property type="entry name" value="HATPase_C_sf"/>
</dbReference>
<reference evidence="11" key="1">
    <citation type="journal article" date="2020" name="Stud. Mycol.">
        <title>101 Dothideomycetes genomes: a test case for predicting lifestyles and emergence of pathogens.</title>
        <authorList>
            <person name="Haridas S."/>
            <person name="Albert R."/>
            <person name="Binder M."/>
            <person name="Bloem J."/>
            <person name="Labutti K."/>
            <person name="Salamov A."/>
            <person name="Andreopoulos B."/>
            <person name="Baker S."/>
            <person name="Barry K."/>
            <person name="Bills G."/>
            <person name="Bluhm B."/>
            <person name="Cannon C."/>
            <person name="Castanera R."/>
            <person name="Culley D."/>
            <person name="Daum C."/>
            <person name="Ezra D."/>
            <person name="Gonzalez J."/>
            <person name="Henrissat B."/>
            <person name="Kuo A."/>
            <person name="Liang C."/>
            <person name="Lipzen A."/>
            <person name="Lutzoni F."/>
            <person name="Magnuson J."/>
            <person name="Mondo S."/>
            <person name="Nolan M."/>
            <person name="Ohm R."/>
            <person name="Pangilinan J."/>
            <person name="Park H.-J."/>
            <person name="Ramirez L."/>
            <person name="Alfaro M."/>
            <person name="Sun H."/>
            <person name="Tritt A."/>
            <person name="Yoshinaga Y."/>
            <person name="Zwiers L.-H."/>
            <person name="Turgeon B."/>
            <person name="Goodwin S."/>
            <person name="Spatafora J."/>
            <person name="Crous P."/>
            <person name="Grigoriev I."/>
        </authorList>
    </citation>
    <scope>NUCLEOTIDE SEQUENCE</scope>
    <source>
        <strain evidence="11">CBS 130266</strain>
    </source>
</reference>
<dbReference type="GO" id="GO:0000155">
    <property type="term" value="F:phosphorelay sensor kinase activity"/>
    <property type="evidence" value="ECO:0007669"/>
    <property type="project" value="InterPro"/>
</dbReference>
<dbReference type="InterPro" id="IPR005330">
    <property type="entry name" value="MHYT_dom"/>
</dbReference>
<evidence type="ECO:0000259" key="10">
    <source>
        <dbReference type="PROSITE" id="PS50110"/>
    </source>
</evidence>
<dbReference type="SUPFAM" id="SSF55874">
    <property type="entry name" value="ATPase domain of HSP90 chaperone/DNA topoisomerase II/histidine kinase"/>
    <property type="match status" value="1"/>
</dbReference>
<dbReference type="InterPro" id="IPR003594">
    <property type="entry name" value="HATPase_dom"/>
</dbReference>
<dbReference type="Pfam" id="PF00512">
    <property type="entry name" value="HisKA"/>
    <property type="match status" value="1"/>
</dbReference>
<sequence>MIAMNRKAIPALVLSAPRSLVCHYNPGMVAAALIVSLLGSFTSTQLMSQARSARTLPAILIWTILGSLTFGFCATWCLHFLGMLSCEFDVPIGLDPLLTVLTVVLAVLFTFGALSTDLIQQHWWNPRRAKLDAERGPPALVDDSLSSDLGSMHSTEPLLGPFQNLFQSPNGSNASTSTPIRSPSIDMDRYTSTDTSKSDARATRHPKGKHRSESMIRRMLDPLAKTNTGRFDYTEPQSTTEPPDRFSRESTLYKISTVGDESQWGGPFYDPNHAPVGNVLVSTAQAVLGGFTLPNMTKAFIWSLGLTNMHFMGVKALNIPGGYVSLDPLRVILCGTISWSACCVGVILMAGMEVNITQQLLFSVISAAGVAAKHFTGMYACSFWSSEAPSSKRGYPIELPIVIACVAVFTCMASTGLLAHTATLARDKLAEVLITRRRLWAAIAQKENAEAAAAARSEFIASASHEIRTPLHQISGYADILSKSHLSKEDRQLLVAIQHATRSLTMITSNVLDWSRIEKGEAICRPVSVDLRQACERIVHVLPNCEDNMETELFVVVAPEVPPAVLIDETFLQRILMNLLSNSFKFTVSGYVMLLLNVDDGILHATVRDSGAGIPTSFLPQLFEPYKQVQARGAERGTGLGLSIVKGLLRRMQGTIEVHSKYKLDYEVGAANSGTVFSITVPAPVAGHSWNPTPVHIEPPLRITIMHDGKKRAVEGLTNAWVSFGAEVSHAKTITDVTYDQETIIWVDLVFLRTHPDVSKFILEQQDRLVLVAYRNKVSLSDIIGTTPAPNFIPIRKPLIWHRIVQTIIDAKRVRLTPDSDRLTMGFDIVHAPTAAESASQTPKAKMKTILLVEDNKINQKLGAKMLKMLNYDVLFAENGQEAIDIVLEHGATIDAILMDQCMPRKDGIAATKEIREFEASGRLKQRQIIIAVTAAAGPESRALFEMAGADVFLAKPLSLTKLEETLARYWDRVI</sequence>
<dbReference type="SMART" id="SM00387">
    <property type="entry name" value="HATPase_c"/>
    <property type="match status" value="1"/>
</dbReference>
<feature type="domain" description="Histidine kinase" evidence="9">
    <location>
        <begin position="462"/>
        <end position="685"/>
    </location>
</feature>
<feature type="compositionally biased region" description="Polar residues" evidence="7">
    <location>
        <begin position="164"/>
        <end position="181"/>
    </location>
</feature>
<evidence type="ECO:0000256" key="1">
    <source>
        <dbReference type="ARBA" id="ARBA00000085"/>
    </source>
</evidence>
<keyword evidence="8" id="KW-1133">Transmembrane helix</keyword>
<feature type="compositionally biased region" description="Polar residues" evidence="7">
    <location>
        <begin position="227"/>
        <end position="241"/>
    </location>
</feature>
<evidence type="ECO:0000259" key="9">
    <source>
        <dbReference type="PROSITE" id="PS50109"/>
    </source>
</evidence>
<keyword evidence="4" id="KW-0808">Transferase</keyword>
<dbReference type="AlphaFoldDB" id="A0A9P4TX84"/>
<feature type="region of interest" description="Disordered" evidence="7">
    <location>
        <begin position="227"/>
        <end position="246"/>
    </location>
</feature>
<dbReference type="Pfam" id="PF03707">
    <property type="entry name" value="MHYT"/>
    <property type="match status" value="1"/>
</dbReference>
<dbReference type="SUPFAM" id="SSF47384">
    <property type="entry name" value="Homodimeric domain of signal transducing histidine kinase"/>
    <property type="match status" value="1"/>
</dbReference>
<feature type="domain" description="Response regulatory" evidence="10">
    <location>
        <begin position="849"/>
        <end position="971"/>
    </location>
</feature>
<feature type="compositionally biased region" description="Basic and acidic residues" evidence="7">
    <location>
        <begin position="186"/>
        <end position="202"/>
    </location>
</feature>
<comment type="catalytic activity">
    <reaction evidence="1">
        <text>ATP + protein L-histidine = ADP + protein N-phospho-L-histidine.</text>
        <dbReference type="EC" id="2.7.13.3"/>
    </reaction>
</comment>
<keyword evidence="8" id="KW-0472">Membrane</keyword>
<accession>A0A9P4TX84</accession>
<comment type="caution">
    <text evidence="11">The sequence shown here is derived from an EMBL/GenBank/DDBJ whole genome shotgun (WGS) entry which is preliminary data.</text>
</comment>
<keyword evidence="8" id="KW-0812">Transmembrane</keyword>
<dbReference type="EC" id="2.7.13.3" evidence="2"/>
<evidence type="ECO:0000313" key="11">
    <source>
        <dbReference type="EMBL" id="KAF2428602.1"/>
    </source>
</evidence>
<dbReference type="PROSITE" id="PS50110">
    <property type="entry name" value="RESPONSE_REGULATORY"/>
    <property type="match status" value="1"/>
</dbReference>
<dbReference type="Gene3D" id="3.30.565.10">
    <property type="entry name" value="Histidine kinase-like ATPase, C-terminal domain"/>
    <property type="match status" value="1"/>
</dbReference>
<evidence type="ECO:0000313" key="12">
    <source>
        <dbReference type="Proteomes" id="UP000800235"/>
    </source>
</evidence>
<keyword evidence="12" id="KW-1185">Reference proteome</keyword>
<dbReference type="Proteomes" id="UP000800235">
    <property type="component" value="Unassembled WGS sequence"/>
</dbReference>
<evidence type="ECO:0000256" key="3">
    <source>
        <dbReference type="ARBA" id="ARBA00022553"/>
    </source>
</evidence>
<dbReference type="CDD" id="cd00082">
    <property type="entry name" value="HisKA"/>
    <property type="match status" value="1"/>
</dbReference>
<dbReference type="InterPro" id="IPR001789">
    <property type="entry name" value="Sig_transdc_resp-reg_receiver"/>
</dbReference>
<dbReference type="Gene3D" id="3.40.50.2300">
    <property type="match status" value="1"/>
</dbReference>
<dbReference type="InterPro" id="IPR005467">
    <property type="entry name" value="His_kinase_dom"/>
</dbReference>
<dbReference type="Pfam" id="PF00072">
    <property type="entry name" value="Response_reg"/>
    <property type="match status" value="1"/>
</dbReference>
<organism evidence="11 12">
    <name type="scientific">Tothia fuscella</name>
    <dbReference type="NCBI Taxonomy" id="1048955"/>
    <lineage>
        <taxon>Eukaryota</taxon>
        <taxon>Fungi</taxon>
        <taxon>Dikarya</taxon>
        <taxon>Ascomycota</taxon>
        <taxon>Pezizomycotina</taxon>
        <taxon>Dothideomycetes</taxon>
        <taxon>Pleosporomycetidae</taxon>
        <taxon>Venturiales</taxon>
        <taxon>Cylindrosympodiaceae</taxon>
        <taxon>Tothia</taxon>
    </lineage>
</organism>
<evidence type="ECO:0000256" key="7">
    <source>
        <dbReference type="SAM" id="MobiDB-lite"/>
    </source>
</evidence>
<dbReference type="InterPro" id="IPR036097">
    <property type="entry name" value="HisK_dim/P_sf"/>
</dbReference>
<evidence type="ECO:0000256" key="8">
    <source>
        <dbReference type="SAM" id="Phobius"/>
    </source>
</evidence>
<evidence type="ECO:0000256" key="6">
    <source>
        <dbReference type="PROSITE-ProRule" id="PRU00169"/>
    </source>
</evidence>
<name>A0A9P4TX84_9PEZI</name>
<dbReference type="SMART" id="SM00388">
    <property type="entry name" value="HisKA"/>
    <property type="match status" value="1"/>
</dbReference>
<proteinExistence type="predicted"/>
<dbReference type="Gene3D" id="1.10.287.130">
    <property type="match status" value="1"/>
</dbReference>
<dbReference type="Pfam" id="PF02518">
    <property type="entry name" value="HATPase_c"/>
    <property type="match status" value="1"/>
</dbReference>
<feature type="region of interest" description="Disordered" evidence="7">
    <location>
        <begin position="160"/>
        <end position="212"/>
    </location>
</feature>